<feature type="compositionally biased region" description="Polar residues" evidence="2">
    <location>
        <begin position="132"/>
        <end position="141"/>
    </location>
</feature>
<dbReference type="Proteomes" id="UP000002748">
    <property type="component" value="Unassembled WGS sequence"/>
</dbReference>
<dbReference type="OrthoDB" id="2152896at2759"/>
<comment type="caution">
    <text evidence="4">The sequence shown here is derived from an EMBL/GenBank/DDBJ whole genome shotgun (WGS) entry which is preliminary data.</text>
</comment>
<feature type="region of interest" description="Disordered" evidence="2">
    <location>
        <begin position="494"/>
        <end position="551"/>
    </location>
</feature>
<organism evidence="4 5">
    <name type="scientific">Trichosporon asahii var. asahii (strain ATCC 90039 / CBS 2479 / JCM 2466 / KCTC 7840 / NBRC 103889/ NCYC 2677 / UAMH 7654)</name>
    <name type="common">Yeast</name>
    <dbReference type="NCBI Taxonomy" id="1186058"/>
    <lineage>
        <taxon>Eukaryota</taxon>
        <taxon>Fungi</taxon>
        <taxon>Dikarya</taxon>
        <taxon>Basidiomycota</taxon>
        <taxon>Agaricomycotina</taxon>
        <taxon>Tremellomycetes</taxon>
        <taxon>Trichosporonales</taxon>
        <taxon>Trichosporonaceae</taxon>
        <taxon>Trichosporon</taxon>
    </lineage>
</organism>
<keyword evidence="1" id="KW-0479">Metal-binding</keyword>
<protein>
    <recommendedName>
        <fullName evidence="3">C2H2-type domain-containing protein</fullName>
    </recommendedName>
</protein>
<dbReference type="PROSITE" id="PS50157">
    <property type="entry name" value="ZINC_FINGER_C2H2_2"/>
    <property type="match status" value="1"/>
</dbReference>
<feature type="compositionally biased region" description="Low complexity" evidence="2">
    <location>
        <begin position="431"/>
        <end position="452"/>
    </location>
</feature>
<evidence type="ECO:0000259" key="3">
    <source>
        <dbReference type="PROSITE" id="PS50157"/>
    </source>
</evidence>
<name>J6F3E8_TRIAS</name>
<dbReference type="EMBL" id="ALBS01000054">
    <property type="protein sequence ID" value="EJT51489.1"/>
    <property type="molecule type" value="Genomic_DNA"/>
</dbReference>
<evidence type="ECO:0000313" key="4">
    <source>
        <dbReference type="EMBL" id="EJT51489.1"/>
    </source>
</evidence>
<gene>
    <name evidence="4" type="ORF">A1Q1_07251</name>
</gene>
<accession>J6F3E8</accession>
<dbReference type="AlphaFoldDB" id="J6F3E8"/>
<feature type="compositionally biased region" description="Polar residues" evidence="2">
    <location>
        <begin position="393"/>
        <end position="414"/>
    </location>
</feature>
<evidence type="ECO:0000256" key="2">
    <source>
        <dbReference type="SAM" id="MobiDB-lite"/>
    </source>
</evidence>
<proteinExistence type="predicted"/>
<dbReference type="InterPro" id="IPR013087">
    <property type="entry name" value="Znf_C2H2_type"/>
</dbReference>
<dbReference type="HOGENOM" id="CLU_494477_0_0_1"/>
<evidence type="ECO:0000256" key="1">
    <source>
        <dbReference type="PROSITE-ProRule" id="PRU00042"/>
    </source>
</evidence>
<keyword evidence="1" id="KW-0862">Zinc</keyword>
<reference evidence="4 5" key="1">
    <citation type="journal article" date="2012" name="Eukaryot. Cell">
        <title>Draft genome sequence of CBS 2479, the standard type strain of Trichosporon asahii.</title>
        <authorList>
            <person name="Yang R.Y."/>
            <person name="Li H.T."/>
            <person name="Zhu H."/>
            <person name="Zhou G.P."/>
            <person name="Wang M."/>
            <person name="Wang L."/>
        </authorList>
    </citation>
    <scope>NUCLEOTIDE SEQUENCE [LARGE SCALE GENOMIC DNA]</scope>
    <source>
        <strain evidence="5">ATCC 90039 / CBS 2479 / JCM 2466 / KCTC 7840 / NCYC 2677 / UAMH 7654</strain>
    </source>
</reference>
<dbReference type="PROSITE" id="PS00028">
    <property type="entry name" value="ZINC_FINGER_C2H2_1"/>
    <property type="match status" value="1"/>
</dbReference>
<feature type="domain" description="C2H2-type" evidence="3">
    <location>
        <begin position="270"/>
        <end position="293"/>
    </location>
</feature>
<dbReference type="GO" id="GO:0008270">
    <property type="term" value="F:zinc ion binding"/>
    <property type="evidence" value="ECO:0007669"/>
    <property type="project" value="UniProtKB-KW"/>
</dbReference>
<dbReference type="KEGG" id="tasa:A1Q1_07251"/>
<feature type="region of interest" description="Disordered" evidence="2">
    <location>
        <begin position="61"/>
        <end position="182"/>
    </location>
</feature>
<dbReference type="VEuPathDB" id="FungiDB:A1Q1_07251"/>
<dbReference type="GeneID" id="25990763"/>
<dbReference type="RefSeq" id="XP_014182962.1">
    <property type="nucleotide sequence ID" value="XM_014327487.1"/>
</dbReference>
<sequence length="551" mass="57593">MTACRPPPGIVAGAYQGRPAAPELPAPVRAREGWRRNACTRVCVLTVTDLLSLAAAKASSAEAAASNQSKKVEPGSSVPATSYLSATRPPNGTTGSTPGTKARRMSSSTTGVLGRGKLGLTGDSGLLKDTRPTLSSSQSGSAIPGRRLSNAALSGSPQLFDFAKTDRRPGAGGRTSSARSNGIAASLPSQGIAGGAPIHVNPPPAVAPQDDMELDMEFDGDDEDRSGNRSGSAEFDMEIEDENEYKGEWEKLALGTGSGGIKGRRKGMVFKCESCAKEYRHPSCLIKHRWEHSPHWREPTQISMSKHQQVQMLEAAAILAHMDPSNAHGRSLPNDKSLWPAILSPSSGPSPLLRSAKSSSRELPRSPSVNPPPLTPSSLRESSVLKDRKASPGSDSTNSMDGADSLGTSPNPNTLGLKGHGLSRPMGINATGRRSSVSSGPGGPATPASLGSLGADMNGLHFHSGTPTGTSPIPNRGLPLSLTARATMIGGGMFGQRGASFKLPDSSVRGGAEEEEDELRFNNRGKSSSEEADERRRDNDEPAFGIDNMDL</sequence>
<feature type="compositionally biased region" description="Low complexity" evidence="2">
    <location>
        <begin position="87"/>
        <end position="100"/>
    </location>
</feature>
<feature type="compositionally biased region" description="Basic and acidic residues" evidence="2">
    <location>
        <begin position="527"/>
        <end position="540"/>
    </location>
</feature>
<evidence type="ECO:0000313" key="5">
    <source>
        <dbReference type="Proteomes" id="UP000002748"/>
    </source>
</evidence>
<feature type="compositionally biased region" description="Low complexity" evidence="2">
    <location>
        <begin position="343"/>
        <end position="355"/>
    </location>
</feature>
<feature type="region of interest" description="Disordered" evidence="2">
    <location>
        <begin position="340"/>
        <end position="478"/>
    </location>
</feature>
<keyword evidence="1" id="KW-0863">Zinc-finger</keyword>